<proteinExistence type="predicted"/>
<accession>A0ACC0KJ60</accession>
<reference evidence="1 2" key="1">
    <citation type="journal article" date="2022" name="Genome Biol. Evol.">
        <title>The Spruce Budworm Genome: Reconstructing the Evolutionary History of Antifreeze Proteins.</title>
        <authorList>
            <person name="Beliveau C."/>
            <person name="Gagne P."/>
            <person name="Picq S."/>
            <person name="Vernygora O."/>
            <person name="Keeling C.I."/>
            <person name="Pinkney K."/>
            <person name="Doucet D."/>
            <person name="Wen F."/>
            <person name="Johnston J.S."/>
            <person name="Maaroufi H."/>
            <person name="Boyle B."/>
            <person name="Laroche J."/>
            <person name="Dewar K."/>
            <person name="Juretic N."/>
            <person name="Blackburn G."/>
            <person name="Nisole A."/>
            <person name="Brunet B."/>
            <person name="Brandao M."/>
            <person name="Lumley L."/>
            <person name="Duan J."/>
            <person name="Quan G."/>
            <person name="Lucarotti C.J."/>
            <person name="Roe A.D."/>
            <person name="Sperling F.A.H."/>
            <person name="Levesque R.C."/>
            <person name="Cusson M."/>
        </authorList>
    </citation>
    <scope>NUCLEOTIDE SEQUENCE [LARGE SCALE GENOMIC DNA]</scope>
    <source>
        <strain evidence="1">Glfc:IPQL:Cfum</strain>
    </source>
</reference>
<comment type="caution">
    <text evidence="1">The sequence shown here is derived from an EMBL/GenBank/DDBJ whole genome shotgun (WGS) entry which is preliminary data.</text>
</comment>
<gene>
    <name evidence="1" type="ORF">MSG28_004367</name>
</gene>
<dbReference type="Proteomes" id="UP001064048">
    <property type="component" value="Chromosome 6"/>
</dbReference>
<keyword evidence="2" id="KW-1185">Reference proteome</keyword>
<organism evidence="1 2">
    <name type="scientific">Choristoneura fumiferana</name>
    <name type="common">Spruce budworm moth</name>
    <name type="synonym">Archips fumiferana</name>
    <dbReference type="NCBI Taxonomy" id="7141"/>
    <lineage>
        <taxon>Eukaryota</taxon>
        <taxon>Metazoa</taxon>
        <taxon>Ecdysozoa</taxon>
        <taxon>Arthropoda</taxon>
        <taxon>Hexapoda</taxon>
        <taxon>Insecta</taxon>
        <taxon>Pterygota</taxon>
        <taxon>Neoptera</taxon>
        <taxon>Endopterygota</taxon>
        <taxon>Lepidoptera</taxon>
        <taxon>Glossata</taxon>
        <taxon>Ditrysia</taxon>
        <taxon>Tortricoidea</taxon>
        <taxon>Tortricidae</taxon>
        <taxon>Tortricinae</taxon>
        <taxon>Choristoneura</taxon>
    </lineage>
</organism>
<protein>
    <submittedName>
        <fullName evidence="1">Uncharacterized protein</fullName>
    </submittedName>
</protein>
<name>A0ACC0KJ60_CHOFU</name>
<evidence type="ECO:0000313" key="1">
    <source>
        <dbReference type="EMBL" id="KAI8436330.1"/>
    </source>
</evidence>
<dbReference type="EMBL" id="CM046106">
    <property type="protein sequence ID" value="KAI8436330.1"/>
    <property type="molecule type" value="Genomic_DNA"/>
</dbReference>
<evidence type="ECO:0000313" key="2">
    <source>
        <dbReference type="Proteomes" id="UP001064048"/>
    </source>
</evidence>
<sequence>MPSRRAFPPIDRASRVSCRVVVAPSAKPTSNMASKTQMSDSASINLIKEVRKRPCIWDPNDEYYSERYHLSVAWGDISKILNMAEDVLRAKWKNLRDFFKKEVKKNDVETVEDYRGRWRHFKSMGFLLKTGEEKHGTGSEAESEYETKYVPDSNLEVFLQEDPIPEKRYKIEDDDNDYDMMFLKSLTPFLKQLEPTRNLMVRSKIQELLLNELAAQSSAHSGTLKKT</sequence>